<dbReference type="Proteomes" id="UP000820669">
    <property type="component" value="Unassembled WGS sequence"/>
</dbReference>
<protein>
    <submittedName>
        <fullName evidence="2">MarR family transcriptional regulator</fullName>
    </submittedName>
</protein>
<dbReference type="PROSITE" id="PS50995">
    <property type="entry name" value="HTH_MARR_2"/>
    <property type="match status" value="1"/>
</dbReference>
<evidence type="ECO:0000313" key="3">
    <source>
        <dbReference type="Proteomes" id="UP000820669"/>
    </source>
</evidence>
<dbReference type="SUPFAM" id="SSF46785">
    <property type="entry name" value="Winged helix' DNA-binding domain"/>
    <property type="match status" value="1"/>
</dbReference>
<dbReference type="SMART" id="SM00347">
    <property type="entry name" value="HTH_MARR"/>
    <property type="match status" value="1"/>
</dbReference>
<reference evidence="2 3" key="1">
    <citation type="submission" date="2020-04" db="EMBL/GenBank/DDBJ databases">
        <authorList>
            <person name="Klaysubun C."/>
            <person name="Duangmal K."/>
            <person name="Lipun K."/>
        </authorList>
    </citation>
    <scope>NUCLEOTIDE SEQUENCE [LARGE SCALE GENOMIC DNA]</scope>
    <source>
        <strain evidence="2 3">K10HN5</strain>
    </source>
</reference>
<dbReference type="CDD" id="cd00090">
    <property type="entry name" value="HTH_ARSR"/>
    <property type="match status" value="1"/>
</dbReference>
<dbReference type="EMBL" id="JAAXLA010000019">
    <property type="protein sequence ID" value="NMH98133.1"/>
    <property type="molecule type" value="Genomic_DNA"/>
</dbReference>
<organism evidence="2 3">
    <name type="scientific">Pseudonocardia acidicola</name>
    <dbReference type="NCBI Taxonomy" id="2724939"/>
    <lineage>
        <taxon>Bacteria</taxon>
        <taxon>Bacillati</taxon>
        <taxon>Actinomycetota</taxon>
        <taxon>Actinomycetes</taxon>
        <taxon>Pseudonocardiales</taxon>
        <taxon>Pseudonocardiaceae</taxon>
        <taxon>Pseudonocardia</taxon>
    </lineage>
</organism>
<dbReference type="PANTHER" id="PTHR33164">
    <property type="entry name" value="TRANSCRIPTIONAL REGULATOR, MARR FAMILY"/>
    <property type="match status" value="1"/>
</dbReference>
<dbReference type="RefSeq" id="WP_169381576.1">
    <property type="nucleotide sequence ID" value="NZ_JAAXLA010000019.1"/>
</dbReference>
<dbReference type="InterPro" id="IPR036388">
    <property type="entry name" value="WH-like_DNA-bd_sf"/>
</dbReference>
<dbReference type="InterPro" id="IPR000835">
    <property type="entry name" value="HTH_MarR-typ"/>
</dbReference>
<dbReference type="Pfam" id="PF12802">
    <property type="entry name" value="MarR_2"/>
    <property type="match status" value="1"/>
</dbReference>
<name>A0ABX1SCB1_9PSEU</name>
<evidence type="ECO:0000313" key="2">
    <source>
        <dbReference type="EMBL" id="NMH98133.1"/>
    </source>
</evidence>
<dbReference type="InterPro" id="IPR011991">
    <property type="entry name" value="ArsR-like_HTH"/>
</dbReference>
<accession>A0ABX1SCB1</accession>
<proteinExistence type="predicted"/>
<dbReference type="InterPro" id="IPR036390">
    <property type="entry name" value="WH_DNA-bd_sf"/>
</dbReference>
<sequence length="165" mass="18340">MPDRPDPVGVTSVTVAGHSDSLPVLEREVTVLIRRSMESLWSAGYGEHPEVDRYTYPVMVLLDEHGPQRLTVLTRRLGHSKPTVSRQVSRLSRAGLVATRPDERDPRSVVVRLTRAGAARVEAVRQARLAPLREVLAAWPEEDRDALAVLLSRFNADLAGYRATE</sequence>
<feature type="domain" description="HTH marR-type" evidence="1">
    <location>
        <begin position="26"/>
        <end position="156"/>
    </location>
</feature>
<dbReference type="InterPro" id="IPR039422">
    <property type="entry name" value="MarR/SlyA-like"/>
</dbReference>
<dbReference type="PANTHER" id="PTHR33164:SF57">
    <property type="entry name" value="MARR-FAMILY TRANSCRIPTIONAL REGULATOR"/>
    <property type="match status" value="1"/>
</dbReference>
<keyword evidence="3" id="KW-1185">Reference proteome</keyword>
<evidence type="ECO:0000259" key="1">
    <source>
        <dbReference type="PROSITE" id="PS50995"/>
    </source>
</evidence>
<gene>
    <name evidence="2" type="ORF">HF526_12540</name>
</gene>
<dbReference type="Gene3D" id="1.10.10.10">
    <property type="entry name" value="Winged helix-like DNA-binding domain superfamily/Winged helix DNA-binding domain"/>
    <property type="match status" value="1"/>
</dbReference>
<comment type="caution">
    <text evidence="2">The sequence shown here is derived from an EMBL/GenBank/DDBJ whole genome shotgun (WGS) entry which is preliminary data.</text>
</comment>